<evidence type="ECO:0000313" key="5">
    <source>
        <dbReference type="EMBL" id="CUG06410.1"/>
    </source>
</evidence>
<feature type="coiled-coil region" evidence="2">
    <location>
        <begin position="34"/>
        <end position="111"/>
    </location>
</feature>
<name>A0A0S4IXD5_BODSA</name>
<keyword evidence="4" id="KW-0472">Membrane</keyword>
<protein>
    <submittedName>
        <fullName evidence="5">Transmembrane protein, putative</fullName>
    </submittedName>
</protein>
<dbReference type="Proteomes" id="UP000051952">
    <property type="component" value="Unassembled WGS sequence"/>
</dbReference>
<dbReference type="OrthoDB" id="10257567at2759"/>
<feature type="transmembrane region" description="Helical" evidence="4">
    <location>
        <begin position="452"/>
        <end position="473"/>
    </location>
</feature>
<dbReference type="AlphaFoldDB" id="A0A0S4IXD5"/>
<organism evidence="5 6">
    <name type="scientific">Bodo saltans</name>
    <name type="common">Flagellated protozoan</name>
    <dbReference type="NCBI Taxonomy" id="75058"/>
    <lineage>
        <taxon>Eukaryota</taxon>
        <taxon>Discoba</taxon>
        <taxon>Euglenozoa</taxon>
        <taxon>Kinetoplastea</taxon>
        <taxon>Metakinetoplastina</taxon>
        <taxon>Eubodonida</taxon>
        <taxon>Bodonidae</taxon>
        <taxon>Bodo</taxon>
    </lineage>
</organism>
<dbReference type="PANTHER" id="PTHR14043:SF2">
    <property type="entry name" value="HOMEOBOX PROTEIN CUT"/>
    <property type="match status" value="1"/>
</dbReference>
<dbReference type="EMBL" id="CYKH01000586">
    <property type="protein sequence ID" value="CUG06410.1"/>
    <property type="molecule type" value="Genomic_DNA"/>
</dbReference>
<evidence type="ECO:0000256" key="1">
    <source>
        <dbReference type="ARBA" id="ARBA00023054"/>
    </source>
</evidence>
<sequence length="474" mass="53010">MERVRAMTDPYPMMEKFAREKQTILEFVSASQETEQLRRVVAEREAELAGLKNQEVTIANLREELDEAQHERAEAVQQSAADTSHEWEGILRGYQQREASAAQELAQVQQESVRWRLLQQGSSEQLISLRSKLEDVEAAREREIAGLVEELDEANTQVALKDSEIGRLLASLTSLQSERGAMSPESGGAPTPSRTSTKAANMMLEEHVSELERALAKVEALRQHDQAQASSDREAICQEHAAALRNLEKEAEDRTDTLSAQLDAARNEIVSQKAFAKGLQDELHRTQNSVRLVEADLQQKERLLQSEAKPREGLPSSDGLPIAASSPIVSDITTFTPADASNPVELEDTFVALASQRDRLRQRLLALEEASSQEIHRLQMEVQSLKMDRSTATLSVLATNAEHDTESARRPLLIFRHGKLNVTTESVVEVLDRGNMLMGRFILSNLQWRRGFVAYLLLLHTYIVLSTLLSVFFG</sequence>
<gene>
    <name evidence="5" type="ORF">BSAL_72580</name>
</gene>
<evidence type="ECO:0000256" key="2">
    <source>
        <dbReference type="SAM" id="Coils"/>
    </source>
</evidence>
<evidence type="ECO:0000256" key="3">
    <source>
        <dbReference type="SAM" id="MobiDB-lite"/>
    </source>
</evidence>
<keyword evidence="6" id="KW-1185">Reference proteome</keyword>
<feature type="region of interest" description="Disordered" evidence="3">
    <location>
        <begin position="176"/>
        <end position="196"/>
    </location>
</feature>
<accession>A0A0S4IXD5</accession>
<evidence type="ECO:0000313" key="6">
    <source>
        <dbReference type="Proteomes" id="UP000051952"/>
    </source>
</evidence>
<dbReference type="PANTHER" id="PTHR14043">
    <property type="entry name" value="CCAAT DISPLACEMENT PROTEIN-RELATED"/>
    <property type="match status" value="1"/>
</dbReference>
<dbReference type="OMA" id="SHANCTE"/>
<dbReference type="VEuPathDB" id="TriTrypDB:BSAL_72580"/>
<proteinExistence type="predicted"/>
<reference evidence="6" key="1">
    <citation type="submission" date="2015-09" db="EMBL/GenBank/DDBJ databases">
        <authorList>
            <consortium name="Pathogen Informatics"/>
        </authorList>
    </citation>
    <scope>NUCLEOTIDE SEQUENCE [LARGE SCALE GENOMIC DNA]</scope>
    <source>
        <strain evidence="6">Lake Konstanz</strain>
    </source>
</reference>
<evidence type="ECO:0000256" key="4">
    <source>
        <dbReference type="SAM" id="Phobius"/>
    </source>
</evidence>
<keyword evidence="1 2" id="KW-0175">Coiled coil</keyword>
<keyword evidence="4" id="KW-1133">Transmembrane helix</keyword>
<feature type="coiled-coil region" evidence="2">
    <location>
        <begin position="201"/>
        <end position="296"/>
    </location>
</feature>
<keyword evidence="4 5" id="KW-0812">Transmembrane</keyword>